<gene>
    <name evidence="2" type="ORF">ATO3_00175</name>
</gene>
<evidence type="ECO:0000313" key="2">
    <source>
        <dbReference type="EMBL" id="OWU77205.1"/>
    </source>
</evidence>
<reference evidence="2 3" key="1">
    <citation type="submission" date="2013-04" db="EMBL/GenBank/DDBJ databases">
        <title>Oceanicola sp. 22II1-22F33 Genome Sequencing.</title>
        <authorList>
            <person name="Lai Q."/>
            <person name="Li G."/>
            <person name="Shao Z."/>
        </authorList>
    </citation>
    <scope>NUCLEOTIDE SEQUENCE [LARGE SCALE GENOMIC DNA]</scope>
    <source>
        <strain evidence="2 3">22II1-22F33</strain>
    </source>
</reference>
<proteinExistence type="predicted"/>
<accession>A0A225NQN2</accession>
<dbReference type="AlphaFoldDB" id="A0A225NQN2"/>
<name>A0A225NQN2_9RHOB</name>
<protein>
    <submittedName>
        <fullName evidence="2">Uncharacterized protein</fullName>
    </submittedName>
</protein>
<dbReference type="Proteomes" id="UP000215377">
    <property type="component" value="Unassembled WGS sequence"/>
</dbReference>
<evidence type="ECO:0000256" key="1">
    <source>
        <dbReference type="SAM" id="MobiDB-lite"/>
    </source>
</evidence>
<feature type="region of interest" description="Disordered" evidence="1">
    <location>
        <begin position="1"/>
        <end position="22"/>
    </location>
</feature>
<dbReference type="EMBL" id="AQQR01000001">
    <property type="protein sequence ID" value="OWU77205.1"/>
    <property type="molecule type" value="Genomic_DNA"/>
</dbReference>
<comment type="caution">
    <text evidence="2">The sequence shown here is derived from an EMBL/GenBank/DDBJ whole genome shotgun (WGS) entry which is preliminary data.</text>
</comment>
<feature type="region of interest" description="Disordered" evidence="1">
    <location>
        <begin position="77"/>
        <end position="99"/>
    </location>
</feature>
<organism evidence="2 3">
    <name type="scientific">Marinibacterium profundimaris</name>
    <dbReference type="NCBI Taxonomy" id="1679460"/>
    <lineage>
        <taxon>Bacteria</taxon>
        <taxon>Pseudomonadati</taxon>
        <taxon>Pseudomonadota</taxon>
        <taxon>Alphaproteobacteria</taxon>
        <taxon>Rhodobacterales</taxon>
        <taxon>Paracoccaceae</taxon>
        <taxon>Marinibacterium</taxon>
    </lineage>
</organism>
<keyword evidence="3" id="KW-1185">Reference proteome</keyword>
<sequence>MLTDFTLASSAMPRRNNSVPTLVTRSHLTGRNSVSRHWQVREFATAHLPDDRMRQRIFVPLAAKGLPLKTRITDMAQGTSAAPAAQHSGERFEHADSIQ</sequence>
<evidence type="ECO:0000313" key="3">
    <source>
        <dbReference type="Proteomes" id="UP000215377"/>
    </source>
</evidence>
<feature type="compositionally biased region" description="Basic and acidic residues" evidence="1">
    <location>
        <begin position="88"/>
        <end position="99"/>
    </location>
</feature>